<protein>
    <submittedName>
        <fullName evidence="1">Uncharacterized protein</fullName>
    </submittedName>
</protein>
<dbReference type="EMBL" id="JBBPBN010000030">
    <property type="protein sequence ID" value="KAK9005332.1"/>
    <property type="molecule type" value="Genomic_DNA"/>
</dbReference>
<dbReference type="Proteomes" id="UP001396334">
    <property type="component" value="Unassembled WGS sequence"/>
</dbReference>
<proteinExistence type="predicted"/>
<sequence length="72" mass="8498">MKQWIYREKSEIEEISSVFRIIGETLSGLVAVTPHKGFWRLFSSAFGCEIRNWKINRICYRVSVAWDSIETK</sequence>
<evidence type="ECO:0000313" key="2">
    <source>
        <dbReference type="Proteomes" id="UP001396334"/>
    </source>
</evidence>
<keyword evidence="2" id="KW-1185">Reference proteome</keyword>
<comment type="caution">
    <text evidence="1">The sequence shown here is derived from an EMBL/GenBank/DDBJ whole genome shotgun (WGS) entry which is preliminary data.</text>
</comment>
<gene>
    <name evidence="1" type="ORF">V6N11_042769</name>
</gene>
<evidence type="ECO:0000313" key="1">
    <source>
        <dbReference type="EMBL" id="KAK9005332.1"/>
    </source>
</evidence>
<accession>A0ABR2QY17</accession>
<organism evidence="1 2">
    <name type="scientific">Hibiscus sabdariffa</name>
    <name type="common">roselle</name>
    <dbReference type="NCBI Taxonomy" id="183260"/>
    <lineage>
        <taxon>Eukaryota</taxon>
        <taxon>Viridiplantae</taxon>
        <taxon>Streptophyta</taxon>
        <taxon>Embryophyta</taxon>
        <taxon>Tracheophyta</taxon>
        <taxon>Spermatophyta</taxon>
        <taxon>Magnoliopsida</taxon>
        <taxon>eudicotyledons</taxon>
        <taxon>Gunneridae</taxon>
        <taxon>Pentapetalae</taxon>
        <taxon>rosids</taxon>
        <taxon>malvids</taxon>
        <taxon>Malvales</taxon>
        <taxon>Malvaceae</taxon>
        <taxon>Malvoideae</taxon>
        <taxon>Hibiscus</taxon>
    </lineage>
</organism>
<reference evidence="1 2" key="1">
    <citation type="journal article" date="2024" name="G3 (Bethesda)">
        <title>Genome assembly of Hibiscus sabdariffa L. provides insights into metabolisms of medicinal natural products.</title>
        <authorList>
            <person name="Kim T."/>
        </authorList>
    </citation>
    <scope>NUCLEOTIDE SEQUENCE [LARGE SCALE GENOMIC DNA]</scope>
    <source>
        <strain evidence="1">TK-2024</strain>
        <tissue evidence="1">Old leaves</tissue>
    </source>
</reference>
<name>A0ABR2QY17_9ROSI</name>